<keyword evidence="2" id="KW-1185">Reference proteome</keyword>
<evidence type="ECO:0000313" key="2">
    <source>
        <dbReference type="Proteomes" id="UP000265955"/>
    </source>
</evidence>
<organism evidence="1 2">
    <name type="scientific">Noviherbaspirillum saxi</name>
    <dbReference type="NCBI Taxonomy" id="2320863"/>
    <lineage>
        <taxon>Bacteria</taxon>
        <taxon>Pseudomonadati</taxon>
        <taxon>Pseudomonadota</taxon>
        <taxon>Betaproteobacteria</taxon>
        <taxon>Burkholderiales</taxon>
        <taxon>Oxalobacteraceae</taxon>
        <taxon>Noviherbaspirillum</taxon>
    </lineage>
</organism>
<evidence type="ECO:0008006" key="3">
    <source>
        <dbReference type="Google" id="ProtNLM"/>
    </source>
</evidence>
<reference evidence="2" key="1">
    <citation type="submission" date="2018-09" db="EMBL/GenBank/DDBJ databases">
        <authorList>
            <person name="Zhu H."/>
        </authorList>
    </citation>
    <scope>NUCLEOTIDE SEQUENCE [LARGE SCALE GENOMIC DNA]</scope>
    <source>
        <strain evidence="2">K1R23-30</strain>
    </source>
</reference>
<evidence type="ECO:0000313" key="1">
    <source>
        <dbReference type="EMBL" id="RJF92330.1"/>
    </source>
</evidence>
<proteinExistence type="predicted"/>
<name>A0A3A3FGM5_9BURK</name>
<dbReference type="EMBL" id="QYUO01000003">
    <property type="protein sequence ID" value="RJF92330.1"/>
    <property type="molecule type" value="Genomic_DNA"/>
</dbReference>
<comment type="caution">
    <text evidence="1">The sequence shown here is derived from an EMBL/GenBank/DDBJ whole genome shotgun (WGS) entry which is preliminary data.</text>
</comment>
<accession>A0A3A3FGM5</accession>
<gene>
    <name evidence="1" type="ORF">D3871_27280</name>
</gene>
<protein>
    <recommendedName>
        <fullName evidence="3">Tir chaperone protein (CesT) family protein</fullName>
    </recommendedName>
</protein>
<sequence length="139" mass="15894">MKKEPGAQPQAHTQQDKHLQRLRDLLDLPLNTLQHDVLFFTMADKYPVIVRRVDTRYLSLVCEIARLDALTAANWEALLTRLSAAYDYAFPVSPLTTDGKLALLWRCDADVPVDQWLRWAEDALTFAFDLQARLNANAL</sequence>
<dbReference type="RefSeq" id="WP_119772217.1">
    <property type="nucleotide sequence ID" value="NZ_QYUO01000003.1"/>
</dbReference>
<dbReference type="Proteomes" id="UP000265955">
    <property type="component" value="Unassembled WGS sequence"/>
</dbReference>
<dbReference type="OrthoDB" id="9890952at2"/>
<dbReference type="AlphaFoldDB" id="A0A3A3FGM5"/>